<evidence type="ECO:0000259" key="4">
    <source>
        <dbReference type="Pfam" id="PF10342"/>
    </source>
</evidence>
<dbReference type="PANTHER" id="PTHR28154">
    <property type="entry name" value="CELL WALL SYNTHESIS PROTEIN KNH1-RELATED"/>
    <property type="match status" value="1"/>
</dbReference>
<dbReference type="Proteomes" id="UP001497453">
    <property type="component" value="Chromosome 5"/>
</dbReference>
<keyword evidence="6" id="KW-1185">Reference proteome</keyword>
<dbReference type="PANTHER" id="PTHR28154:SF1">
    <property type="entry name" value="CELL WALL SYNTHESIS PROTEIN KNH1-RELATED"/>
    <property type="match status" value="1"/>
</dbReference>
<feature type="signal peptide" evidence="3">
    <location>
        <begin position="1"/>
        <end position="18"/>
    </location>
</feature>
<protein>
    <recommendedName>
        <fullName evidence="4">Yeast cell wall synthesis Kre9/Knh1-like N-terminal domain-containing protein</fullName>
    </recommendedName>
</protein>
<evidence type="ECO:0000256" key="3">
    <source>
        <dbReference type="SAM" id="SignalP"/>
    </source>
</evidence>
<accession>A0ABP1DR28</accession>
<evidence type="ECO:0000313" key="6">
    <source>
        <dbReference type="Proteomes" id="UP001497453"/>
    </source>
</evidence>
<dbReference type="InterPro" id="IPR045328">
    <property type="entry name" value="Kre9/Knh1"/>
</dbReference>
<feature type="chain" id="PRO_5045548342" description="Yeast cell wall synthesis Kre9/Knh1-like N-terminal domain-containing protein" evidence="3">
    <location>
        <begin position="19"/>
        <end position="219"/>
    </location>
</feature>
<feature type="region of interest" description="Disordered" evidence="2">
    <location>
        <begin position="155"/>
        <end position="188"/>
    </location>
</feature>
<dbReference type="Pfam" id="PF10342">
    <property type="entry name" value="Kre9_KNH"/>
    <property type="match status" value="1"/>
</dbReference>
<feature type="domain" description="Yeast cell wall synthesis Kre9/Knh1-like N-terminal" evidence="4">
    <location>
        <begin position="24"/>
        <end position="117"/>
    </location>
</feature>
<evidence type="ECO:0000256" key="2">
    <source>
        <dbReference type="SAM" id="MobiDB-lite"/>
    </source>
</evidence>
<sequence>MFFSTLVAFVALASSAQAVIYTTSPVASTSWVAGQEQTISWQDDNTSPNLEAFGPAKVTLGVGNAITQTQLQLIVDNVDVSTTKSIVFTPDPSVGENGDGAVYFIRFESLSLKDATQPQFPALGFSANLTGMTGTFNTTVKQQILGASTAPLGPTSASASSTASNTASRSASSTASRSSGAPTSSASAQGAANGALSTAATSFVAVAGSVIALAVAMIL</sequence>
<evidence type="ECO:0000313" key="5">
    <source>
        <dbReference type="EMBL" id="CAL1709684.1"/>
    </source>
</evidence>
<keyword evidence="1 3" id="KW-0732">Signal</keyword>
<name>A0ABP1DR28_9APHY</name>
<dbReference type="EMBL" id="OZ037948">
    <property type="protein sequence ID" value="CAL1709684.1"/>
    <property type="molecule type" value="Genomic_DNA"/>
</dbReference>
<dbReference type="InterPro" id="IPR018466">
    <property type="entry name" value="Kre9/Knh1-like_N"/>
</dbReference>
<gene>
    <name evidence="5" type="ORF">GFSPODELE1_LOCUS7452</name>
</gene>
<proteinExistence type="predicted"/>
<organism evidence="5 6">
    <name type="scientific">Somion occarium</name>
    <dbReference type="NCBI Taxonomy" id="3059160"/>
    <lineage>
        <taxon>Eukaryota</taxon>
        <taxon>Fungi</taxon>
        <taxon>Dikarya</taxon>
        <taxon>Basidiomycota</taxon>
        <taxon>Agaricomycotina</taxon>
        <taxon>Agaricomycetes</taxon>
        <taxon>Polyporales</taxon>
        <taxon>Cerrenaceae</taxon>
        <taxon>Somion</taxon>
    </lineage>
</organism>
<reference evidence="6" key="1">
    <citation type="submission" date="2024-04" db="EMBL/GenBank/DDBJ databases">
        <authorList>
            <person name="Shaw F."/>
            <person name="Minotto A."/>
        </authorList>
    </citation>
    <scope>NUCLEOTIDE SEQUENCE [LARGE SCALE GENOMIC DNA]</scope>
</reference>
<evidence type="ECO:0000256" key="1">
    <source>
        <dbReference type="ARBA" id="ARBA00022729"/>
    </source>
</evidence>